<sequence length="361" mass="40024">MTGYPAFRAAINVNGKHVDEIDDPKAVTKQSSIPGGGPKIITKYIQCVEDTQFSVLVGVNNEYDFTNETSHSLSLAVYIDGQWVRGPICRARDTRDRPWEKAVHCRLIRGPDGNVGFQAFQFKPVNMGKFGNGDAGRVRHDKIRATHMGTIQVQVHRIVEHGLDTTFVVAPQVGNRLNVAGKSLNGNVLAHRTYFANSINAGNVGPQYVKCSHYPGDTGPIAIFQFLYRSKGKHKYAIVKKPSDVAPEILIEEGIVPRPRKRSNPFSVESIRIEDLTDDQVKQLYDRVKKIRGDDKPDDKTAIVIDSDDESVVNSQHSCIGNAPDSPRGSVAETIPRYKTPPRLRALLDKASHTRAVIRKP</sequence>
<feature type="domain" description="DUF7918" evidence="2">
    <location>
        <begin position="10"/>
        <end position="232"/>
    </location>
</feature>
<protein>
    <submittedName>
        <fullName evidence="3">C2 NT-type domain-containing protein</fullName>
    </submittedName>
</protein>
<dbReference type="EMBL" id="JARVKF010000397">
    <property type="protein sequence ID" value="KAK9417531.1"/>
    <property type="molecule type" value="Genomic_DNA"/>
</dbReference>
<name>A0ABR2UT04_9PEZI</name>
<dbReference type="PANTHER" id="PTHR36223:SF1">
    <property type="entry name" value="TRANSCRIPTION ELONGATION FACTOR EAF N-TERMINAL DOMAIN-CONTAINING PROTEIN"/>
    <property type="match status" value="1"/>
</dbReference>
<organism evidence="3 4">
    <name type="scientific">Seiridium unicorne</name>
    <dbReference type="NCBI Taxonomy" id="138068"/>
    <lineage>
        <taxon>Eukaryota</taxon>
        <taxon>Fungi</taxon>
        <taxon>Dikarya</taxon>
        <taxon>Ascomycota</taxon>
        <taxon>Pezizomycotina</taxon>
        <taxon>Sordariomycetes</taxon>
        <taxon>Xylariomycetidae</taxon>
        <taxon>Amphisphaeriales</taxon>
        <taxon>Sporocadaceae</taxon>
        <taxon>Seiridium</taxon>
    </lineage>
</organism>
<reference evidence="3 4" key="1">
    <citation type="journal article" date="2024" name="J. Plant Pathol.">
        <title>Sequence and assembly of the genome of Seiridium unicorne, isolate CBS 538.82, causal agent of cypress canker disease.</title>
        <authorList>
            <person name="Scali E."/>
            <person name="Rocca G.D."/>
            <person name="Danti R."/>
            <person name="Garbelotto M."/>
            <person name="Barberini S."/>
            <person name="Baroncelli R."/>
            <person name="Emiliani G."/>
        </authorList>
    </citation>
    <scope>NUCLEOTIDE SEQUENCE [LARGE SCALE GENOMIC DNA]</scope>
    <source>
        <strain evidence="3 4">BM-138-508</strain>
    </source>
</reference>
<proteinExistence type="predicted"/>
<dbReference type="InterPro" id="IPR057678">
    <property type="entry name" value="DUF7918"/>
</dbReference>
<evidence type="ECO:0000256" key="1">
    <source>
        <dbReference type="SAM" id="MobiDB-lite"/>
    </source>
</evidence>
<accession>A0ABR2UT04</accession>
<gene>
    <name evidence="3" type="ORF">SUNI508_08682</name>
</gene>
<dbReference type="PANTHER" id="PTHR36223">
    <property type="entry name" value="BETA-LACTAMASE-TYPE TRANSPEPTIDASE FOLD DOMAIN CONTAINING PROTEIN"/>
    <property type="match status" value="1"/>
</dbReference>
<dbReference type="Pfam" id="PF25534">
    <property type="entry name" value="DUF7918"/>
    <property type="match status" value="1"/>
</dbReference>
<comment type="caution">
    <text evidence="3">The sequence shown here is derived from an EMBL/GenBank/DDBJ whole genome shotgun (WGS) entry which is preliminary data.</text>
</comment>
<evidence type="ECO:0000313" key="4">
    <source>
        <dbReference type="Proteomes" id="UP001408356"/>
    </source>
</evidence>
<evidence type="ECO:0000313" key="3">
    <source>
        <dbReference type="EMBL" id="KAK9417531.1"/>
    </source>
</evidence>
<evidence type="ECO:0000259" key="2">
    <source>
        <dbReference type="Pfam" id="PF25534"/>
    </source>
</evidence>
<dbReference type="Proteomes" id="UP001408356">
    <property type="component" value="Unassembled WGS sequence"/>
</dbReference>
<feature type="region of interest" description="Disordered" evidence="1">
    <location>
        <begin position="315"/>
        <end position="334"/>
    </location>
</feature>
<keyword evidence="4" id="KW-1185">Reference proteome</keyword>